<dbReference type="OrthoDB" id="9838792at2"/>
<dbReference type="HOGENOM" id="CLU_1841610_0_0_9"/>
<evidence type="ECO:0000313" key="1">
    <source>
        <dbReference type="EMBL" id="ADL50553.1"/>
    </source>
</evidence>
<dbReference type="AlphaFoldDB" id="D9SSF6"/>
<dbReference type="STRING" id="573061.Clocel_0783"/>
<accession>D9SSF6</accession>
<organism evidence="1 2">
    <name type="scientific">Clostridium cellulovorans (strain ATCC 35296 / DSM 3052 / OCM 3 / 743B)</name>
    <dbReference type="NCBI Taxonomy" id="573061"/>
    <lineage>
        <taxon>Bacteria</taxon>
        <taxon>Bacillati</taxon>
        <taxon>Bacillota</taxon>
        <taxon>Clostridia</taxon>
        <taxon>Eubacteriales</taxon>
        <taxon>Clostridiaceae</taxon>
        <taxon>Clostridium</taxon>
    </lineage>
</organism>
<dbReference type="KEGG" id="ccb:Clocel_0783"/>
<sequence length="139" mass="14646">MKITDLKVPGAIFASAITTSEIELNNYKEVTFLVESGEGTAGNTTITVEGKTGATGTTTAVPFLFAEKGNNVFVEIEPTGKQVSIGGTAGTSKFYLIKVTDRLLASKEFDRVVLKTTAVASSTVVGAIYAISDKPRFSE</sequence>
<protein>
    <submittedName>
        <fullName evidence="1">Uncharacterized protein</fullName>
    </submittedName>
</protein>
<dbReference type="RefSeq" id="WP_010073128.1">
    <property type="nucleotide sequence ID" value="NC_014393.1"/>
</dbReference>
<dbReference type="EMBL" id="CP002160">
    <property type="protein sequence ID" value="ADL50553.1"/>
    <property type="molecule type" value="Genomic_DNA"/>
</dbReference>
<keyword evidence="2" id="KW-1185">Reference proteome</keyword>
<reference evidence="1 2" key="1">
    <citation type="submission" date="2010-08" db="EMBL/GenBank/DDBJ databases">
        <title>Complete sequence of Clostridium cellulovorans 743B.</title>
        <authorList>
            <consortium name="US DOE Joint Genome Institute"/>
            <person name="Lucas S."/>
            <person name="Copeland A."/>
            <person name="Lapidus A."/>
            <person name="Cheng J.-F."/>
            <person name="Bruce D."/>
            <person name="Goodwin L."/>
            <person name="Pitluck S."/>
            <person name="Chertkov O."/>
            <person name="Detter J.C."/>
            <person name="Han C."/>
            <person name="Tapia R."/>
            <person name="Land M."/>
            <person name="Hauser L."/>
            <person name="Chang Y.-J."/>
            <person name="Jeffries C."/>
            <person name="Kyrpides N."/>
            <person name="Ivanova N."/>
            <person name="Mikhailova N."/>
            <person name="Hemme C.L."/>
            <person name="Woyke T."/>
        </authorList>
    </citation>
    <scope>NUCLEOTIDE SEQUENCE [LARGE SCALE GENOMIC DNA]</scope>
    <source>
        <strain evidence="2">ATCC 35296 / DSM 3052 / OCM 3 / 743B</strain>
    </source>
</reference>
<name>D9SSF6_CLOC7</name>
<gene>
    <name evidence="1" type="ordered locus">Clocel_0783</name>
</gene>
<evidence type="ECO:0000313" key="2">
    <source>
        <dbReference type="Proteomes" id="UP000002730"/>
    </source>
</evidence>
<dbReference type="Proteomes" id="UP000002730">
    <property type="component" value="Chromosome"/>
</dbReference>
<proteinExistence type="predicted"/>